<accession>A0A3M7PTX0</accession>
<evidence type="ECO:0000313" key="2">
    <source>
        <dbReference type="Proteomes" id="UP000276133"/>
    </source>
</evidence>
<protein>
    <submittedName>
        <fullName evidence="1">Uncharacterized protein</fullName>
    </submittedName>
</protein>
<organism evidence="1 2">
    <name type="scientific">Brachionus plicatilis</name>
    <name type="common">Marine rotifer</name>
    <name type="synonym">Brachionus muelleri</name>
    <dbReference type="NCBI Taxonomy" id="10195"/>
    <lineage>
        <taxon>Eukaryota</taxon>
        <taxon>Metazoa</taxon>
        <taxon>Spiralia</taxon>
        <taxon>Gnathifera</taxon>
        <taxon>Rotifera</taxon>
        <taxon>Eurotatoria</taxon>
        <taxon>Monogononta</taxon>
        <taxon>Pseudotrocha</taxon>
        <taxon>Ploima</taxon>
        <taxon>Brachionidae</taxon>
        <taxon>Brachionus</taxon>
    </lineage>
</organism>
<evidence type="ECO:0000313" key="1">
    <source>
        <dbReference type="EMBL" id="RNA02510.1"/>
    </source>
</evidence>
<comment type="caution">
    <text evidence="1">The sequence shown here is derived from an EMBL/GenBank/DDBJ whole genome shotgun (WGS) entry which is preliminary data.</text>
</comment>
<reference evidence="1 2" key="1">
    <citation type="journal article" date="2018" name="Sci. Rep.">
        <title>Genomic signatures of local adaptation to the degree of environmental predictability in rotifers.</title>
        <authorList>
            <person name="Franch-Gras L."/>
            <person name="Hahn C."/>
            <person name="Garcia-Roger E.M."/>
            <person name="Carmona M.J."/>
            <person name="Serra M."/>
            <person name="Gomez A."/>
        </authorList>
    </citation>
    <scope>NUCLEOTIDE SEQUENCE [LARGE SCALE GENOMIC DNA]</scope>
    <source>
        <strain evidence="1">HYR1</strain>
    </source>
</reference>
<dbReference type="AlphaFoldDB" id="A0A3M7PTX0"/>
<name>A0A3M7PTX0_BRAPC</name>
<dbReference type="EMBL" id="REGN01008851">
    <property type="protein sequence ID" value="RNA02510.1"/>
    <property type="molecule type" value="Genomic_DNA"/>
</dbReference>
<dbReference type="Proteomes" id="UP000276133">
    <property type="component" value="Unassembled WGS sequence"/>
</dbReference>
<keyword evidence="2" id="KW-1185">Reference proteome</keyword>
<proteinExistence type="predicted"/>
<sequence>MTIFQQNTLGSIARTNAIIEIKKLTEEIENSEQYKLFVLCAVLKFIKILVTYFLGHQTVTSAGHQLSKVMLVNHYFKGKF</sequence>
<gene>
    <name evidence="1" type="ORF">BpHYR1_039290</name>
</gene>